<evidence type="ECO:0000313" key="3">
    <source>
        <dbReference type="EMBL" id="ODN01262.1"/>
    </source>
</evidence>
<feature type="transmembrane region" description="Helical" evidence="2">
    <location>
        <begin position="215"/>
        <end position="236"/>
    </location>
</feature>
<accession>A0A1D2N7N2</accession>
<keyword evidence="4" id="KW-1185">Reference proteome</keyword>
<dbReference type="OrthoDB" id="10644741at2759"/>
<evidence type="ECO:0000313" key="4">
    <source>
        <dbReference type="Proteomes" id="UP000094527"/>
    </source>
</evidence>
<evidence type="ECO:0000256" key="1">
    <source>
        <dbReference type="SAM" id="MobiDB-lite"/>
    </source>
</evidence>
<evidence type="ECO:0000256" key="2">
    <source>
        <dbReference type="SAM" id="Phobius"/>
    </source>
</evidence>
<keyword evidence="2" id="KW-0472">Membrane</keyword>
<proteinExistence type="predicted"/>
<reference evidence="3 4" key="1">
    <citation type="journal article" date="2016" name="Genome Biol. Evol.">
        <title>Gene Family Evolution Reflects Adaptation to Soil Environmental Stressors in the Genome of the Collembolan Orchesella cincta.</title>
        <authorList>
            <person name="Faddeeva-Vakhrusheva A."/>
            <person name="Derks M.F."/>
            <person name="Anvar S.Y."/>
            <person name="Agamennone V."/>
            <person name="Suring W."/>
            <person name="Smit S."/>
            <person name="van Straalen N.M."/>
            <person name="Roelofs D."/>
        </authorList>
    </citation>
    <scope>NUCLEOTIDE SEQUENCE [LARGE SCALE GENOMIC DNA]</scope>
    <source>
        <tissue evidence="3">Mixed pool</tissue>
    </source>
</reference>
<feature type="region of interest" description="Disordered" evidence="1">
    <location>
        <begin position="1"/>
        <end position="26"/>
    </location>
</feature>
<name>A0A1D2N7N2_ORCCI</name>
<organism evidence="3 4">
    <name type="scientific">Orchesella cincta</name>
    <name type="common">Springtail</name>
    <name type="synonym">Podura cincta</name>
    <dbReference type="NCBI Taxonomy" id="48709"/>
    <lineage>
        <taxon>Eukaryota</taxon>
        <taxon>Metazoa</taxon>
        <taxon>Ecdysozoa</taxon>
        <taxon>Arthropoda</taxon>
        <taxon>Hexapoda</taxon>
        <taxon>Collembola</taxon>
        <taxon>Entomobryomorpha</taxon>
        <taxon>Entomobryoidea</taxon>
        <taxon>Orchesellidae</taxon>
        <taxon>Orchesellinae</taxon>
        <taxon>Orchesella</taxon>
    </lineage>
</organism>
<dbReference type="AlphaFoldDB" id="A0A1D2N7N2"/>
<protein>
    <recommendedName>
        <fullName evidence="5">Brain protein I3</fullName>
    </recommendedName>
</protein>
<evidence type="ECO:0008006" key="5">
    <source>
        <dbReference type="Google" id="ProtNLM"/>
    </source>
</evidence>
<gene>
    <name evidence="3" type="ORF">Ocin01_05425</name>
</gene>
<comment type="caution">
    <text evidence="3">The sequence shown here is derived from an EMBL/GenBank/DDBJ whole genome shotgun (WGS) entry which is preliminary data.</text>
</comment>
<sequence length="272" mass="31000">MGKKNVESIPAPNAVEIKNTPEQSSTARKRWQALLGKVTADQATARALQTEDRTRHAAGLIDEIKQARRRPKVRDGILSLLKSHLDVSDAMFERQKYSAKEVISHKRAKSQSTTVGDDSVSYYTIAKYDRQARLLYSITPEIREKMDKIKEANELAAKKRMDQKPGIIGKLIQHSILGQVLQANPRFYQLNPLVHLPILCRRCRRPLEETLESRFTSIGILFCILFPIVGILLLFANREFTCVVCDELYVYGDLTARPVEYDSDNEDDVRKN</sequence>
<keyword evidence="2" id="KW-0812">Transmembrane</keyword>
<dbReference type="Proteomes" id="UP000094527">
    <property type="component" value="Unassembled WGS sequence"/>
</dbReference>
<dbReference type="EMBL" id="LJIJ01000164">
    <property type="protein sequence ID" value="ODN01262.1"/>
    <property type="molecule type" value="Genomic_DNA"/>
</dbReference>
<keyword evidence="2" id="KW-1133">Transmembrane helix</keyword>